<name>A0A0S7Y2N4_UNCSA</name>
<dbReference type="InterPro" id="IPR036663">
    <property type="entry name" value="Fumarylacetoacetase_C_sf"/>
</dbReference>
<dbReference type="SUPFAM" id="SSF56529">
    <property type="entry name" value="FAH"/>
    <property type="match status" value="1"/>
</dbReference>
<dbReference type="PATRIC" id="fig|1703775.3.peg.2245"/>
<evidence type="ECO:0000313" key="3">
    <source>
        <dbReference type="EMBL" id="KPJ68651.1"/>
    </source>
</evidence>
<dbReference type="Gene3D" id="3.90.850.10">
    <property type="entry name" value="Fumarylacetoacetase-like, C-terminal domain"/>
    <property type="match status" value="1"/>
</dbReference>
<protein>
    <recommendedName>
        <fullName evidence="2">Fumarylacetoacetase-like C-terminal domain-containing protein</fullName>
    </recommendedName>
</protein>
<evidence type="ECO:0000259" key="2">
    <source>
        <dbReference type="Pfam" id="PF01557"/>
    </source>
</evidence>
<organism evidence="3 4">
    <name type="scientific">candidate division WOR-1 bacterium DG_54_3</name>
    <dbReference type="NCBI Taxonomy" id="1703775"/>
    <lineage>
        <taxon>Bacteria</taxon>
        <taxon>Bacillati</taxon>
        <taxon>Saganbacteria</taxon>
    </lineage>
</organism>
<evidence type="ECO:0000313" key="4">
    <source>
        <dbReference type="Proteomes" id="UP000051861"/>
    </source>
</evidence>
<sequence>MKLKPSKIICVGLNYKNHAKELKMPIPEYPILFLKPPSALIYHNASIIYPSQTKELHYEAELAIIIKDRIKNIKKEDALKHILGFACGNDVTARDLQRMDGQWTRAKSFDSFCPVGPNIVKNINPDKLDIKLYLNGEIKQSSNTSNMIFTVDYLVSFISQIMTLGPEDVILTGTPPGVGPMQVGDVVEVEIERIGKLTNKVVKG</sequence>
<reference evidence="3 4" key="1">
    <citation type="journal article" date="2015" name="Microbiome">
        <title>Genomic resolution of linkages in carbon, nitrogen, and sulfur cycling among widespread estuary sediment bacteria.</title>
        <authorList>
            <person name="Baker B.J."/>
            <person name="Lazar C.S."/>
            <person name="Teske A.P."/>
            <person name="Dick G.J."/>
        </authorList>
    </citation>
    <scope>NUCLEOTIDE SEQUENCE [LARGE SCALE GENOMIC DNA]</scope>
    <source>
        <strain evidence="3">DG_54_3</strain>
    </source>
</reference>
<dbReference type="GO" id="GO:0016853">
    <property type="term" value="F:isomerase activity"/>
    <property type="evidence" value="ECO:0007669"/>
    <property type="project" value="UniProtKB-ARBA"/>
</dbReference>
<dbReference type="FunFam" id="3.90.850.10:FF:000002">
    <property type="entry name" value="2-hydroxyhepta-2,4-diene-1,7-dioate isomerase"/>
    <property type="match status" value="1"/>
</dbReference>
<dbReference type="Proteomes" id="UP000051861">
    <property type="component" value="Unassembled WGS sequence"/>
</dbReference>
<dbReference type="GO" id="GO:0018773">
    <property type="term" value="F:acetylpyruvate hydrolase activity"/>
    <property type="evidence" value="ECO:0007669"/>
    <property type="project" value="TreeGrafter"/>
</dbReference>
<evidence type="ECO:0000256" key="1">
    <source>
        <dbReference type="ARBA" id="ARBA00022723"/>
    </source>
</evidence>
<accession>A0A0S7Y2N4</accession>
<dbReference type="EMBL" id="LIZX01000046">
    <property type="protein sequence ID" value="KPJ68651.1"/>
    <property type="molecule type" value="Genomic_DNA"/>
</dbReference>
<dbReference type="GO" id="GO:0046872">
    <property type="term" value="F:metal ion binding"/>
    <property type="evidence" value="ECO:0007669"/>
    <property type="project" value="UniProtKB-KW"/>
</dbReference>
<keyword evidence="1" id="KW-0479">Metal-binding</keyword>
<feature type="domain" description="Fumarylacetoacetase-like C-terminal" evidence="2">
    <location>
        <begin position="7"/>
        <end position="202"/>
    </location>
</feature>
<dbReference type="Pfam" id="PF01557">
    <property type="entry name" value="FAA_hydrolase"/>
    <property type="match status" value="1"/>
</dbReference>
<gene>
    <name evidence="3" type="ORF">AMJ44_05910</name>
</gene>
<dbReference type="AlphaFoldDB" id="A0A0S7Y2N4"/>
<dbReference type="PANTHER" id="PTHR11820:SF7">
    <property type="entry name" value="ACYLPYRUVASE FAHD1, MITOCHONDRIAL"/>
    <property type="match status" value="1"/>
</dbReference>
<proteinExistence type="predicted"/>
<dbReference type="InterPro" id="IPR011234">
    <property type="entry name" value="Fumarylacetoacetase-like_C"/>
</dbReference>
<dbReference type="PANTHER" id="PTHR11820">
    <property type="entry name" value="ACYLPYRUVASE"/>
    <property type="match status" value="1"/>
</dbReference>
<dbReference type="GO" id="GO:0019752">
    <property type="term" value="P:carboxylic acid metabolic process"/>
    <property type="evidence" value="ECO:0007669"/>
    <property type="project" value="UniProtKB-ARBA"/>
</dbReference>
<comment type="caution">
    <text evidence="3">The sequence shown here is derived from an EMBL/GenBank/DDBJ whole genome shotgun (WGS) entry which is preliminary data.</text>
</comment>